<gene>
    <name evidence="6" type="ORF">KKC1_08020</name>
</gene>
<dbReference type="Pfam" id="PF00766">
    <property type="entry name" value="ETF_alpha"/>
    <property type="match status" value="1"/>
</dbReference>
<feature type="binding site" evidence="4">
    <location>
        <position position="225"/>
    </location>
    <ligand>
        <name>FAD</name>
        <dbReference type="ChEBI" id="CHEBI:57692"/>
    </ligand>
</feature>
<dbReference type="OrthoDB" id="9770286at2"/>
<dbReference type="PANTHER" id="PTHR43153">
    <property type="entry name" value="ELECTRON TRANSFER FLAVOPROTEIN ALPHA"/>
    <property type="match status" value="1"/>
</dbReference>
<dbReference type="PIRSF" id="PIRSF000089">
    <property type="entry name" value="Electra_flavoP_a"/>
    <property type="match status" value="1"/>
</dbReference>
<feature type="binding site" evidence="4">
    <location>
        <begin position="264"/>
        <end position="268"/>
    </location>
    <ligand>
        <name>FAD</name>
        <dbReference type="ChEBI" id="CHEBI:57692"/>
    </ligand>
</feature>
<dbReference type="SUPFAM" id="SSF52402">
    <property type="entry name" value="Adenine nucleotide alpha hydrolases-like"/>
    <property type="match status" value="1"/>
</dbReference>
<evidence type="ECO:0000313" key="7">
    <source>
        <dbReference type="Proteomes" id="UP000197032"/>
    </source>
</evidence>
<evidence type="ECO:0000256" key="3">
    <source>
        <dbReference type="ARBA" id="ARBA00022827"/>
    </source>
</evidence>
<dbReference type="InterPro" id="IPR033947">
    <property type="entry name" value="ETF_alpha_N"/>
</dbReference>
<keyword evidence="3 4" id="KW-0274">FAD</keyword>
<dbReference type="InterPro" id="IPR029035">
    <property type="entry name" value="DHS-like_NAD/FAD-binding_dom"/>
</dbReference>
<dbReference type="InterPro" id="IPR014730">
    <property type="entry name" value="ETF_a/b_N"/>
</dbReference>
<dbReference type="GO" id="GO:0050660">
    <property type="term" value="F:flavin adenine dinucleotide binding"/>
    <property type="evidence" value="ECO:0007669"/>
    <property type="project" value="InterPro"/>
</dbReference>
<dbReference type="SUPFAM" id="SSF52467">
    <property type="entry name" value="DHS-like NAD/FAD-binding domain"/>
    <property type="match status" value="1"/>
</dbReference>
<feature type="binding site" evidence="4">
    <location>
        <position position="302"/>
    </location>
    <ligand>
        <name>FAD</name>
        <dbReference type="ChEBI" id="CHEBI:57692"/>
    </ligand>
</feature>
<dbReference type="CDD" id="cd01715">
    <property type="entry name" value="ETF_alpha"/>
    <property type="match status" value="1"/>
</dbReference>
<dbReference type="InterPro" id="IPR014731">
    <property type="entry name" value="ETF_asu_C"/>
</dbReference>
<dbReference type="GO" id="GO:0033539">
    <property type="term" value="P:fatty acid beta-oxidation using acyl-CoA dehydrogenase"/>
    <property type="evidence" value="ECO:0007669"/>
    <property type="project" value="TreeGrafter"/>
</dbReference>
<feature type="binding site" evidence="4">
    <location>
        <begin position="250"/>
        <end position="251"/>
    </location>
    <ligand>
        <name>FAD</name>
        <dbReference type="ChEBI" id="CHEBI:57692"/>
    </ligand>
</feature>
<evidence type="ECO:0000259" key="5">
    <source>
        <dbReference type="SMART" id="SM00893"/>
    </source>
</evidence>
<comment type="similarity">
    <text evidence="1">Belongs to the ETF alpha-subunit/FixB family.</text>
</comment>
<comment type="cofactor">
    <cofactor evidence="4">
        <name>FAD</name>
        <dbReference type="ChEBI" id="CHEBI:57692"/>
    </cofactor>
    <text evidence="4">Binds 1 FAD per dimer.</text>
</comment>
<sequence>MAVKNLEEYQGVWVFIEHSGGEIAPVSRELLGAGRKVADKLKTELAGVLLGSKVEEMIPEVFARGADKVYVIDDPVLEQYRTKPFTHGLFNLVQKYKPEVVLMGATTLGRDLSGAVATKLETGLTADCTELDVDPKSRLLLQTRPAFGGNIMATILCRRHRPQMATVRPRVMPEPPRQEGRTGQVIREELGLREEDIETQIVEVIEEKGKAVYLDKAEIIVAGGRGLGGAENFKLLEELADTLGGTLGASRAAVEAGWISADYQVGQTGTTVRPKVYFAIGISGAIQHLVGMQTSDVIVAINKDPDAPIIKVATYSIIGDLFKVVPALTQRFREKLGKS</sequence>
<reference evidence="7" key="1">
    <citation type="journal article" date="2017" name="Appl. Environ. Microbiol.">
        <title>Genomic analysis of Calderihabitans maritimus KKC1, a thermophilic hydrogenogenic carboxydotrophic bacterium isolated from marine sediment.</title>
        <authorList>
            <person name="Omae K."/>
            <person name="Yoneda Y."/>
            <person name="Fukuyama Y."/>
            <person name="Yoshida T."/>
            <person name="Sako Y."/>
        </authorList>
    </citation>
    <scope>NUCLEOTIDE SEQUENCE [LARGE SCALE GENOMIC DNA]</scope>
    <source>
        <strain evidence="7">KKC1</strain>
    </source>
</reference>
<organism evidence="6 7">
    <name type="scientific">Calderihabitans maritimus</name>
    <dbReference type="NCBI Taxonomy" id="1246530"/>
    <lineage>
        <taxon>Bacteria</taxon>
        <taxon>Bacillati</taxon>
        <taxon>Bacillota</taxon>
        <taxon>Clostridia</taxon>
        <taxon>Neomoorellales</taxon>
        <taxon>Calderihabitantaceae</taxon>
        <taxon>Calderihabitans</taxon>
    </lineage>
</organism>
<dbReference type="FunFam" id="3.40.50.1220:FF:000001">
    <property type="entry name" value="Electron transfer flavoprotein, alpha subunit"/>
    <property type="match status" value="1"/>
</dbReference>
<evidence type="ECO:0000256" key="2">
    <source>
        <dbReference type="ARBA" id="ARBA00022630"/>
    </source>
</evidence>
<comment type="caution">
    <text evidence="6">The sequence shown here is derived from an EMBL/GenBank/DDBJ whole genome shotgun (WGS) entry which is preliminary data.</text>
</comment>
<dbReference type="PANTHER" id="PTHR43153:SF1">
    <property type="entry name" value="ELECTRON TRANSFER FLAVOPROTEIN SUBUNIT ALPHA, MITOCHONDRIAL"/>
    <property type="match status" value="1"/>
</dbReference>
<dbReference type="InterPro" id="IPR001308">
    <property type="entry name" value="ETF_a/FixB"/>
</dbReference>
<dbReference type="InterPro" id="IPR014729">
    <property type="entry name" value="Rossmann-like_a/b/a_fold"/>
</dbReference>
<dbReference type="Pfam" id="PF01012">
    <property type="entry name" value="ETF"/>
    <property type="match status" value="1"/>
</dbReference>
<dbReference type="Proteomes" id="UP000197032">
    <property type="component" value="Unassembled WGS sequence"/>
</dbReference>
<dbReference type="GO" id="GO:0009055">
    <property type="term" value="F:electron transfer activity"/>
    <property type="evidence" value="ECO:0007669"/>
    <property type="project" value="InterPro"/>
</dbReference>
<dbReference type="Gene3D" id="3.40.50.1220">
    <property type="entry name" value="TPP-binding domain"/>
    <property type="match status" value="1"/>
</dbReference>
<keyword evidence="2" id="KW-0285">Flavoprotein</keyword>
<evidence type="ECO:0000256" key="4">
    <source>
        <dbReference type="PIRSR" id="PIRSR000089-1"/>
    </source>
</evidence>
<evidence type="ECO:0000256" key="1">
    <source>
        <dbReference type="ARBA" id="ARBA00005817"/>
    </source>
</evidence>
<dbReference type="SMART" id="SM00893">
    <property type="entry name" value="ETF"/>
    <property type="match status" value="1"/>
</dbReference>
<proteinExistence type="inferred from homology"/>
<feature type="binding site" evidence="4">
    <location>
        <begin position="281"/>
        <end position="288"/>
    </location>
    <ligand>
        <name>FAD</name>
        <dbReference type="ChEBI" id="CHEBI:57692"/>
    </ligand>
</feature>
<protein>
    <submittedName>
        <fullName evidence="6">Electron transfer flavoprotein, alpha subunit</fullName>
    </submittedName>
</protein>
<dbReference type="Gene3D" id="3.40.50.620">
    <property type="entry name" value="HUPs"/>
    <property type="match status" value="1"/>
</dbReference>
<name>A0A1Z5HQP8_9FIRM</name>
<feature type="domain" description="Electron transfer flavoprotein alpha/beta-subunit N-terminal" evidence="5">
    <location>
        <begin position="12"/>
        <end position="201"/>
    </location>
</feature>
<dbReference type="RefSeq" id="WP_088553146.1">
    <property type="nucleotide sequence ID" value="NZ_BDGJ01000023.1"/>
</dbReference>
<evidence type="ECO:0000313" key="6">
    <source>
        <dbReference type="EMBL" id="GAW91641.1"/>
    </source>
</evidence>
<dbReference type="AlphaFoldDB" id="A0A1Z5HQP8"/>
<accession>A0A1Z5HQP8</accession>
<dbReference type="EMBL" id="BDGJ01000023">
    <property type="protein sequence ID" value="GAW91641.1"/>
    <property type="molecule type" value="Genomic_DNA"/>
</dbReference>
<keyword evidence="7" id="KW-1185">Reference proteome</keyword>